<dbReference type="EMBL" id="JAOYOD010000001">
    <property type="protein sequence ID" value="MCV9387855.1"/>
    <property type="molecule type" value="Genomic_DNA"/>
</dbReference>
<dbReference type="InterPro" id="IPR003594">
    <property type="entry name" value="HATPase_dom"/>
</dbReference>
<evidence type="ECO:0000256" key="1">
    <source>
        <dbReference type="ARBA" id="ARBA00000085"/>
    </source>
</evidence>
<accession>A0ABT3CWK3</accession>
<keyword evidence="4" id="KW-0808">Transferase</keyword>
<comment type="catalytic activity">
    <reaction evidence="1">
        <text>ATP + protein L-histidine = ADP + protein N-phospho-L-histidine.</text>
        <dbReference type="EC" id="2.7.13.3"/>
    </reaction>
</comment>
<dbReference type="GO" id="GO:0005524">
    <property type="term" value="F:ATP binding"/>
    <property type="evidence" value="ECO:0007669"/>
    <property type="project" value="UniProtKB-KW"/>
</dbReference>
<evidence type="ECO:0000256" key="6">
    <source>
        <dbReference type="ARBA" id="ARBA00022777"/>
    </source>
</evidence>
<dbReference type="InterPro" id="IPR004358">
    <property type="entry name" value="Sig_transdc_His_kin-like_C"/>
</dbReference>
<dbReference type="SUPFAM" id="SSF47384">
    <property type="entry name" value="Homodimeric domain of signal transducing histidine kinase"/>
    <property type="match status" value="1"/>
</dbReference>
<gene>
    <name evidence="12" type="ORF">N7U62_14325</name>
</gene>
<keyword evidence="13" id="KW-1185">Reference proteome</keyword>
<keyword evidence="8" id="KW-0902">Two-component regulatory system</keyword>
<dbReference type="PROSITE" id="PS50109">
    <property type="entry name" value="HIS_KIN"/>
    <property type="match status" value="1"/>
</dbReference>
<dbReference type="Gene3D" id="3.30.565.10">
    <property type="entry name" value="Histidine kinase-like ATPase, C-terminal domain"/>
    <property type="match status" value="1"/>
</dbReference>
<evidence type="ECO:0000256" key="10">
    <source>
        <dbReference type="SAM" id="Phobius"/>
    </source>
</evidence>
<dbReference type="InterPro" id="IPR005467">
    <property type="entry name" value="His_kinase_dom"/>
</dbReference>
<feature type="transmembrane region" description="Helical" evidence="10">
    <location>
        <begin position="66"/>
        <end position="85"/>
    </location>
</feature>
<dbReference type="PANTHER" id="PTHR43065:SF10">
    <property type="entry name" value="PEROXIDE STRESS-ACTIVATED HISTIDINE KINASE MAK3"/>
    <property type="match status" value="1"/>
</dbReference>
<keyword evidence="5" id="KW-0547">Nucleotide-binding</keyword>
<reference evidence="12 13" key="1">
    <citation type="submission" date="2022-10" db="EMBL/GenBank/DDBJ databases">
        <title>Comparative genomics and taxonomic characterization of three novel marine species of genus Reichenbachiella exhibiting antioxidant and polysaccharide degradation activities.</title>
        <authorList>
            <person name="Muhammad N."/>
            <person name="Lee Y.-J."/>
            <person name="Ko J."/>
            <person name="Kim S.-G."/>
        </authorList>
    </citation>
    <scope>NUCLEOTIDE SEQUENCE [LARGE SCALE GENOMIC DNA]</scope>
    <source>
        <strain evidence="12 13">ABR2-5</strain>
    </source>
</reference>
<evidence type="ECO:0000256" key="4">
    <source>
        <dbReference type="ARBA" id="ARBA00022679"/>
    </source>
</evidence>
<evidence type="ECO:0000256" key="3">
    <source>
        <dbReference type="ARBA" id="ARBA00022553"/>
    </source>
</evidence>
<feature type="domain" description="Histidine kinase" evidence="11">
    <location>
        <begin position="162"/>
        <end position="387"/>
    </location>
</feature>
<dbReference type="InterPro" id="IPR036097">
    <property type="entry name" value="HisK_dim/P_sf"/>
</dbReference>
<protein>
    <recommendedName>
        <fullName evidence="2">histidine kinase</fullName>
        <ecNumber evidence="2">2.7.13.3</ecNumber>
    </recommendedName>
</protein>
<keyword evidence="7 12" id="KW-0067">ATP-binding</keyword>
<evidence type="ECO:0000313" key="13">
    <source>
        <dbReference type="Proteomes" id="UP001300692"/>
    </source>
</evidence>
<dbReference type="InterPro" id="IPR036890">
    <property type="entry name" value="HATPase_C_sf"/>
</dbReference>
<dbReference type="CDD" id="cd00075">
    <property type="entry name" value="HATPase"/>
    <property type="match status" value="1"/>
</dbReference>
<proteinExistence type="predicted"/>
<dbReference type="CDD" id="cd00082">
    <property type="entry name" value="HisKA"/>
    <property type="match status" value="1"/>
</dbReference>
<keyword evidence="10" id="KW-0472">Membrane</keyword>
<feature type="coiled-coil region" evidence="9">
    <location>
        <begin position="91"/>
        <end position="153"/>
    </location>
</feature>
<dbReference type="SUPFAM" id="SSF55874">
    <property type="entry name" value="ATPase domain of HSP90 chaperone/DNA topoisomerase II/histidine kinase"/>
    <property type="match status" value="1"/>
</dbReference>
<dbReference type="Gene3D" id="1.10.287.130">
    <property type="match status" value="1"/>
</dbReference>
<evidence type="ECO:0000256" key="5">
    <source>
        <dbReference type="ARBA" id="ARBA00022741"/>
    </source>
</evidence>
<keyword evidence="9" id="KW-0175">Coiled coil</keyword>
<comment type="caution">
    <text evidence="12">The sequence shown here is derived from an EMBL/GenBank/DDBJ whole genome shotgun (WGS) entry which is preliminary data.</text>
</comment>
<dbReference type="EC" id="2.7.13.3" evidence="2"/>
<sequence length="391" mass="43576">MKIILSLIFLSTVLNFSSPLLGKCMSFSNSKNLSVDTVISITDQPDGNYESALATNKKLIETQNRLIQVFYLILTALAVSLFILYNNYKKKVRLALELKTKNEEIESMNEEIQSFNEELSSANEELASQKSTLESTVTELQETQRQLVHAEKMSVLGTLVAGVAHEINNPLNFIQSGANGLKNSLMPILVKLKTDDPSNLSEKDELTIQQFYDCVDMGVNRINGIVKSLGNFSRNTNNFQEECDLVKITEDTLTILSNEYTHRIDIKKDYPEEPAIIIANQSRIYQIISNLLSNSIQAIHNEGEIEISIKSVNEIYSITVRDNGEGMSPNLQKKIFEPFFTTKPSSKGIGLGLALTLNIIEELNGTIHVESEIGEGTEVIVALPKSHVTKE</sequence>
<dbReference type="InterPro" id="IPR003661">
    <property type="entry name" value="HisK_dim/P_dom"/>
</dbReference>
<evidence type="ECO:0000313" key="12">
    <source>
        <dbReference type="EMBL" id="MCV9387855.1"/>
    </source>
</evidence>
<keyword evidence="10" id="KW-0812">Transmembrane</keyword>
<evidence type="ECO:0000259" key="11">
    <source>
        <dbReference type="PROSITE" id="PS50109"/>
    </source>
</evidence>
<keyword evidence="6" id="KW-0418">Kinase</keyword>
<dbReference type="SMART" id="SM00387">
    <property type="entry name" value="HATPase_c"/>
    <property type="match status" value="1"/>
</dbReference>
<dbReference type="Pfam" id="PF02518">
    <property type="entry name" value="HATPase_c"/>
    <property type="match status" value="1"/>
</dbReference>
<organism evidence="12 13">
    <name type="scientific">Reichenbachiella ulvae</name>
    <dbReference type="NCBI Taxonomy" id="2980104"/>
    <lineage>
        <taxon>Bacteria</taxon>
        <taxon>Pseudomonadati</taxon>
        <taxon>Bacteroidota</taxon>
        <taxon>Cytophagia</taxon>
        <taxon>Cytophagales</taxon>
        <taxon>Reichenbachiellaceae</taxon>
        <taxon>Reichenbachiella</taxon>
    </lineage>
</organism>
<evidence type="ECO:0000256" key="7">
    <source>
        <dbReference type="ARBA" id="ARBA00022840"/>
    </source>
</evidence>
<keyword evidence="3" id="KW-0597">Phosphoprotein</keyword>
<dbReference type="RefSeq" id="WP_264138673.1">
    <property type="nucleotide sequence ID" value="NZ_JAOYOD010000001.1"/>
</dbReference>
<evidence type="ECO:0000256" key="9">
    <source>
        <dbReference type="SAM" id="Coils"/>
    </source>
</evidence>
<name>A0ABT3CWK3_9BACT</name>
<dbReference type="PANTHER" id="PTHR43065">
    <property type="entry name" value="SENSOR HISTIDINE KINASE"/>
    <property type="match status" value="1"/>
</dbReference>
<dbReference type="Proteomes" id="UP001300692">
    <property type="component" value="Unassembled WGS sequence"/>
</dbReference>
<evidence type="ECO:0000256" key="8">
    <source>
        <dbReference type="ARBA" id="ARBA00023012"/>
    </source>
</evidence>
<keyword evidence="10" id="KW-1133">Transmembrane helix</keyword>
<evidence type="ECO:0000256" key="2">
    <source>
        <dbReference type="ARBA" id="ARBA00012438"/>
    </source>
</evidence>
<dbReference type="PRINTS" id="PR00344">
    <property type="entry name" value="BCTRLSENSOR"/>
</dbReference>